<evidence type="ECO:0000313" key="1">
    <source>
        <dbReference type="EMBL" id="PLB53871.1"/>
    </source>
</evidence>
<name>A0A2I2GLV2_9EURO</name>
<keyword evidence="2" id="KW-1185">Reference proteome</keyword>
<dbReference type="EMBL" id="MSFO01000001">
    <property type="protein sequence ID" value="PLB53871.1"/>
    <property type="molecule type" value="Genomic_DNA"/>
</dbReference>
<protein>
    <submittedName>
        <fullName evidence="1">Uncharacterized protein</fullName>
    </submittedName>
</protein>
<accession>A0A2I2GLV2</accession>
<reference evidence="1 2" key="1">
    <citation type="submission" date="2016-12" db="EMBL/GenBank/DDBJ databases">
        <title>The genomes of Aspergillus section Nigri reveals drivers in fungal speciation.</title>
        <authorList>
            <consortium name="DOE Joint Genome Institute"/>
            <person name="Vesth T.C."/>
            <person name="Nybo J."/>
            <person name="Theobald S."/>
            <person name="Brandl J."/>
            <person name="Frisvad J.C."/>
            <person name="Nielsen K.F."/>
            <person name="Lyhne E.K."/>
            <person name="Kogle M.E."/>
            <person name="Kuo A."/>
            <person name="Riley R."/>
            <person name="Clum A."/>
            <person name="Nolan M."/>
            <person name="Lipzen A."/>
            <person name="Salamov A."/>
            <person name="Henrissat B."/>
            <person name="Wiebenga A."/>
            <person name="De Vries R.P."/>
            <person name="Grigoriev I.V."/>
            <person name="Mortensen U.H."/>
            <person name="Andersen M.R."/>
            <person name="Baker S.E."/>
        </authorList>
    </citation>
    <scope>NUCLEOTIDE SEQUENCE [LARGE SCALE GENOMIC DNA]</scope>
    <source>
        <strain evidence="1 2">IBT 23096</strain>
    </source>
</reference>
<dbReference type="Proteomes" id="UP000234275">
    <property type="component" value="Unassembled WGS sequence"/>
</dbReference>
<organism evidence="1 2">
    <name type="scientific">Aspergillus steynii IBT 23096</name>
    <dbReference type="NCBI Taxonomy" id="1392250"/>
    <lineage>
        <taxon>Eukaryota</taxon>
        <taxon>Fungi</taxon>
        <taxon>Dikarya</taxon>
        <taxon>Ascomycota</taxon>
        <taxon>Pezizomycotina</taxon>
        <taxon>Eurotiomycetes</taxon>
        <taxon>Eurotiomycetidae</taxon>
        <taxon>Eurotiales</taxon>
        <taxon>Aspergillaceae</taxon>
        <taxon>Aspergillus</taxon>
        <taxon>Aspergillus subgen. Circumdati</taxon>
    </lineage>
</organism>
<dbReference type="VEuPathDB" id="FungiDB:P170DRAFT_469356"/>
<evidence type="ECO:0000313" key="2">
    <source>
        <dbReference type="Proteomes" id="UP000234275"/>
    </source>
</evidence>
<dbReference type="AlphaFoldDB" id="A0A2I2GLV2"/>
<proteinExistence type="predicted"/>
<sequence>MDGQDPEPKRLKSSEKKCSAFGSPAWIATFNNSIALARKTCDEKRAEWTIRTPDTPTPTDIPWRPDMPSPSQTYLNHPQYWCYFGDEWLGKRDMPPDHAKLSDSWVCRVLASEKKPTGKTKITAAYRGKAWKADFDQNGTLRTTRFPRGKPVIVYHGGKNFIPVAKYYYVLCGEEWGLKFAAWLINGVPAGGKKAANLSPNIVSIPPGLLTASSIPPRPGQDSTVSHFLIPSSARDYSNCDLFGMTEYPHVHVARNLIRLTRALKDSINV</sequence>
<dbReference type="RefSeq" id="XP_024709173.1">
    <property type="nucleotide sequence ID" value="XM_024852624.1"/>
</dbReference>
<dbReference type="OrthoDB" id="4504389at2759"/>
<gene>
    <name evidence="1" type="ORF">P170DRAFT_469356</name>
</gene>
<comment type="caution">
    <text evidence="1">The sequence shown here is derived from an EMBL/GenBank/DDBJ whole genome shotgun (WGS) entry which is preliminary data.</text>
</comment>
<dbReference type="GeneID" id="36560322"/>